<proteinExistence type="predicted"/>
<organism evidence="1 2">
    <name type="scientific">Caerostris extrusa</name>
    <name type="common">Bark spider</name>
    <name type="synonym">Caerostris bankana</name>
    <dbReference type="NCBI Taxonomy" id="172846"/>
    <lineage>
        <taxon>Eukaryota</taxon>
        <taxon>Metazoa</taxon>
        <taxon>Ecdysozoa</taxon>
        <taxon>Arthropoda</taxon>
        <taxon>Chelicerata</taxon>
        <taxon>Arachnida</taxon>
        <taxon>Araneae</taxon>
        <taxon>Araneomorphae</taxon>
        <taxon>Entelegynae</taxon>
        <taxon>Araneoidea</taxon>
        <taxon>Araneidae</taxon>
        <taxon>Caerostris</taxon>
    </lineage>
</organism>
<dbReference type="Proteomes" id="UP001054945">
    <property type="component" value="Unassembled WGS sequence"/>
</dbReference>
<sequence length="131" mass="15399">MPFCHFLDRSLRQKRVALTILTQRQQKYCTWAEIERVTHCQNEQTSPSAILDAQRAHTRQKPLFLKTFSRFATRRINDVTKQKMRAFFRVNDLETKSARDSWDLGSLPRKITFTSAFFTLSSLSLPINQTM</sequence>
<dbReference type="EMBL" id="BPLR01002928">
    <property type="protein sequence ID" value="GIX79339.1"/>
    <property type="molecule type" value="Genomic_DNA"/>
</dbReference>
<name>A0AAV4N4Q6_CAEEX</name>
<keyword evidence="2" id="KW-1185">Reference proteome</keyword>
<comment type="caution">
    <text evidence="1">The sequence shown here is derived from an EMBL/GenBank/DDBJ whole genome shotgun (WGS) entry which is preliminary data.</text>
</comment>
<reference evidence="1 2" key="1">
    <citation type="submission" date="2021-06" db="EMBL/GenBank/DDBJ databases">
        <title>Caerostris extrusa draft genome.</title>
        <authorList>
            <person name="Kono N."/>
            <person name="Arakawa K."/>
        </authorList>
    </citation>
    <scope>NUCLEOTIDE SEQUENCE [LARGE SCALE GENOMIC DNA]</scope>
</reference>
<accession>A0AAV4N4Q6</accession>
<dbReference type="AlphaFoldDB" id="A0AAV4N4Q6"/>
<protein>
    <submittedName>
        <fullName evidence="1">Uncharacterized protein</fullName>
    </submittedName>
</protein>
<evidence type="ECO:0000313" key="2">
    <source>
        <dbReference type="Proteomes" id="UP001054945"/>
    </source>
</evidence>
<evidence type="ECO:0000313" key="1">
    <source>
        <dbReference type="EMBL" id="GIX79339.1"/>
    </source>
</evidence>
<gene>
    <name evidence="1" type="ORF">CEXT_565211</name>
</gene>